<reference evidence="4" key="1">
    <citation type="journal article" date="2021" name="Proc. Natl. Acad. Sci. U.S.A.">
        <title>A Catalog of Tens of Thousands of Viruses from Human Metagenomes Reveals Hidden Associations with Chronic Diseases.</title>
        <authorList>
            <person name="Tisza M.J."/>
            <person name="Buck C.B."/>
        </authorList>
    </citation>
    <scope>NUCLEOTIDE SEQUENCE</scope>
    <source>
        <strain evidence="4">CtY4J10</strain>
    </source>
</reference>
<dbReference type="PANTHER" id="PTHR13328:SF4">
    <property type="entry name" value="NEGATIVE ELONGATION FACTOR A"/>
    <property type="match status" value="1"/>
</dbReference>
<dbReference type="InterPro" id="IPR013830">
    <property type="entry name" value="SGNH_hydro"/>
</dbReference>
<dbReference type="EMBL" id="BK035411">
    <property type="protein sequence ID" value="DAG99374.1"/>
    <property type="molecule type" value="Genomic_DNA"/>
</dbReference>
<proteinExistence type="predicted"/>
<evidence type="ECO:0000259" key="3">
    <source>
        <dbReference type="Pfam" id="PF13472"/>
    </source>
</evidence>
<feature type="coiled-coil region" evidence="1">
    <location>
        <begin position="350"/>
        <end position="384"/>
    </location>
</feature>
<evidence type="ECO:0000313" key="4">
    <source>
        <dbReference type="EMBL" id="DAG99374.1"/>
    </source>
</evidence>
<dbReference type="CDD" id="cd00229">
    <property type="entry name" value="SGNH_hydrolase"/>
    <property type="match status" value="1"/>
</dbReference>
<evidence type="ECO:0000256" key="2">
    <source>
        <dbReference type="SAM" id="MobiDB-lite"/>
    </source>
</evidence>
<dbReference type="InterPro" id="IPR036514">
    <property type="entry name" value="SGNH_hydro_sf"/>
</dbReference>
<organism evidence="4">
    <name type="scientific">Ackermannviridae sp</name>
    <dbReference type="NCBI Taxonomy" id="2831612"/>
    <lineage>
        <taxon>Viruses</taxon>
        <taxon>Duplodnaviria</taxon>
        <taxon>Heunggongvirae</taxon>
        <taxon>Uroviricota</taxon>
        <taxon>Caudoviricetes</taxon>
        <taxon>Pantevenvirales</taxon>
        <taxon>Ackermannviridae</taxon>
    </lineage>
</organism>
<accession>A0A8S5VVD8</accession>
<dbReference type="SUPFAM" id="SSF52266">
    <property type="entry name" value="SGNH hydrolase"/>
    <property type="match status" value="1"/>
</dbReference>
<sequence length="745" mass="78168">MTHEVVLQGYNVKPGSLQLGTFDSYGIEKIHVTADDSWDGLAIVVTFNPPEGDAVEVRVPADGTVDVPPEATTYEGKGTIVFCGVDSGVQRITKTMGYVVITHANVGTDTAFTPSEDLAAQVLNAALSAERSSTEANTAAQGAQKAAENAASAAQASAESANKAAAEAAAAKPYTESAKASAEAARDSENQAQQSSTEATAAKNAAQNAQAGAESSASAAAKSAKEAAASAVNLDNAVNTATQKAAAASASAAAAKASENAAANSEAAAKTYAESARTAKNSAAASAETANAAKDSASASARDAAASKIAAAASEKNAAKSANSAADSAAAAKKSAENADNTANSIKDSMTQISENKEAASKLKEDIENTNSILEENLVRISANLINPDNMLENTAITISNRISTSSNTTYKSYLNIPVKAGESYYIGNSHRVACVIDDAENKLVLQSNTQNKTDPFIFNVEKSGLLCVCFYMTEEKPWVALAEKETEYEEYGSKLLQEWLKLQIEKYGYSNPLKGKTIYNFGDSISNGQGNLVGDKRLGPAELVALDNDMICTDFAVSGSTMSTAGGGNYILKRINDAISASPITPDFVLLAGGINDLKVTSVGDFSEPSSDDDFGEKYISLLDTSNFSGAFETAIYRILNAWPGTQLIYMTEHKMPSHYNDGTETLYQTAKKICKKWCVSILDMWNSGGLNMSVLANNKAYGTGDVNLDGTHTDTTHPNGEAYRLYYVPKLKSKLLECCPKTN</sequence>
<feature type="compositionally biased region" description="Low complexity" evidence="2">
    <location>
        <begin position="191"/>
        <end position="210"/>
    </location>
</feature>
<dbReference type="InterPro" id="IPR052828">
    <property type="entry name" value="NELF-A_domain"/>
</dbReference>
<name>A0A8S5VVD8_9CAUD</name>
<dbReference type="Pfam" id="PF13472">
    <property type="entry name" value="Lipase_GDSL_2"/>
    <property type="match status" value="1"/>
</dbReference>
<protein>
    <submittedName>
        <fullName evidence="4">GDSL like Lipase Acylhydrolase</fullName>
    </submittedName>
</protein>
<feature type="region of interest" description="Disordered" evidence="2">
    <location>
        <begin position="177"/>
        <end position="210"/>
    </location>
</feature>
<evidence type="ECO:0000256" key="1">
    <source>
        <dbReference type="SAM" id="Coils"/>
    </source>
</evidence>
<keyword evidence="1" id="KW-0175">Coiled coil</keyword>
<dbReference type="PANTHER" id="PTHR13328">
    <property type="entry name" value="NEGATIVE ELONGATION FACTOR A NELF-A"/>
    <property type="match status" value="1"/>
</dbReference>
<feature type="domain" description="SGNH hydrolase-type esterase" evidence="3">
    <location>
        <begin position="522"/>
        <end position="727"/>
    </location>
</feature>
<dbReference type="Gene3D" id="3.40.50.1110">
    <property type="entry name" value="SGNH hydrolase"/>
    <property type="match status" value="1"/>
</dbReference>